<evidence type="ECO:0000259" key="2">
    <source>
        <dbReference type="Pfam" id="PF13335"/>
    </source>
</evidence>
<gene>
    <name evidence="3" type="ORF">AT302_10580</name>
</gene>
<accession>A0ABM5WI98</accession>
<name>A0ABM5WI98_9BURK</name>
<organism evidence="3 4">
    <name type="scientific">Pandoraea norimbergensis</name>
    <dbReference type="NCBI Taxonomy" id="93219"/>
    <lineage>
        <taxon>Bacteria</taxon>
        <taxon>Pseudomonadati</taxon>
        <taxon>Pseudomonadota</taxon>
        <taxon>Betaproteobacteria</taxon>
        <taxon>Burkholderiales</taxon>
        <taxon>Burkholderiaceae</taxon>
        <taxon>Pandoraea</taxon>
    </lineage>
</organism>
<dbReference type="Pfam" id="PF13335">
    <property type="entry name" value="Mg_chelatase_C"/>
    <property type="match status" value="1"/>
</dbReference>
<dbReference type="SUPFAM" id="SSF52540">
    <property type="entry name" value="P-loop containing nucleoside triphosphate hydrolases"/>
    <property type="match status" value="1"/>
</dbReference>
<protein>
    <submittedName>
        <fullName evidence="3">Uncharacterized protein</fullName>
    </submittedName>
</protein>
<dbReference type="RefSeq" id="WP_058377062.1">
    <property type="nucleotide sequence ID" value="NZ_CP013480.3"/>
</dbReference>
<dbReference type="Proteomes" id="UP000060277">
    <property type="component" value="Chromosome"/>
</dbReference>
<dbReference type="Gene3D" id="3.40.50.300">
    <property type="entry name" value="P-loop containing nucleotide triphosphate hydrolases"/>
    <property type="match status" value="1"/>
</dbReference>
<sequence length="196" mass="21531">MPEFQRRVLEVLREPLELGHVTISRATARAAFPASFQLIAAMNPCPCGDLGHPSRACRCSSDAIARYRNRLSGPLLDRIDLHVGVPALSAETLAGPSHGERSAVVALRVREARERQHERQGQLNSQLSGRALETHCTLCADARAVLHRAVEQHHWSARTYHRVLRVARTVADLAACDAIDVSHIAEAVQYREATAA</sequence>
<evidence type="ECO:0000259" key="1">
    <source>
        <dbReference type="Pfam" id="PF01078"/>
    </source>
</evidence>
<dbReference type="InterPro" id="IPR000523">
    <property type="entry name" value="Mg_chelatse_chII-like_cat_dom"/>
</dbReference>
<keyword evidence="4" id="KW-1185">Reference proteome</keyword>
<proteinExistence type="predicted"/>
<dbReference type="Pfam" id="PF01078">
    <property type="entry name" value="Mg_chelatase"/>
    <property type="match status" value="1"/>
</dbReference>
<evidence type="ECO:0000313" key="3">
    <source>
        <dbReference type="EMBL" id="ALS60143.1"/>
    </source>
</evidence>
<dbReference type="EMBL" id="CP013480">
    <property type="protein sequence ID" value="ALS60143.1"/>
    <property type="molecule type" value="Genomic_DNA"/>
</dbReference>
<reference evidence="4" key="1">
    <citation type="submission" date="2015-12" db="EMBL/GenBank/DDBJ databases">
        <title>Complete genome sequence of Pandoraea norimbergensis DSM 11628.</title>
        <authorList>
            <person name="Ee R."/>
            <person name="Lim Y.-L."/>
            <person name="Yong D."/>
            <person name="Yin W.-F."/>
            <person name="Chan K.-G."/>
        </authorList>
    </citation>
    <scope>NUCLEOTIDE SEQUENCE [LARGE SCALE GENOMIC DNA]</scope>
    <source>
        <strain evidence="4">DSM 11628</strain>
    </source>
</reference>
<feature type="domain" description="Mg chelatase-related protein C-terminal" evidence="2">
    <location>
        <begin position="99"/>
        <end position="191"/>
    </location>
</feature>
<dbReference type="InterPro" id="IPR045006">
    <property type="entry name" value="CHLI-like"/>
</dbReference>
<dbReference type="PANTHER" id="PTHR32039:SF7">
    <property type="entry name" value="COMPETENCE PROTEIN COMM"/>
    <property type="match status" value="1"/>
</dbReference>
<dbReference type="PANTHER" id="PTHR32039">
    <property type="entry name" value="MAGNESIUM-CHELATASE SUBUNIT CHLI"/>
    <property type="match status" value="1"/>
</dbReference>
<dbReference type="InterPro" id="IPR025158">
    <property type="entry name" value="Mg_chelat-rel_C"/>
</dbReference>
<evidence type="ECO:0000313" key="4">
    <source>
        <dbReference type="Proteomes" id="UP000060277"/>
    </source>
</evidence>
<dbReference type="InterPro" id="IPR027417">
    <property type="entry name" value="P-loop_NTPase"/>
</dbReference>
<feature type="domain" description="Magnesium chelatase ChlI-like catalytic" evidence="1">
    <location>
        <begin position="1"/>
        <end position="92"/>
    </location>
</feature>